<proteinExistence type="predicted"/>
<dbReference type="GO" id="GO:0045905">
    <property type="term" value="P:positive regulation of translational termination"/>
    <property type="evidence" value="ECO:0007669"/>
    <property type="project" value="TreeGrafter"/>
</dbReference>
<dbReference type="InterPro" id="IPR050910">
    <property type="entry name" value="JMJD6_ArgDemeth/LysHydrox"/>
</dbReference>
<protein>
    <submittedName>
        <fullName evidence="2">JmjC domain-containing protein</fullName>
    </submittedName>
</protein>
<dbReference type="RefSeq" id="XP_027614977.1">
    <property type="nucleotide sequence ID" value="XM_027759176.1"/>
</dbReference>
<dbReference type="Gene3D" id="2.60.120.650">
    <property type="entry name" value="Cupin"/>
    <property type="match status" value="1"/>
</dbReference>
<dbReference type="FunCoup" id="A0A401GQP1">
    <property type="interactions" value="235"/>
</dbReference>
<comment type="caution">
    <text evidence="2">The sequence shown here is derived from an EMBL/GenBank/DDBJ whole genome shotgun (WGS) entry which is preliminary data.</text>
</comment>
<evidence type="ECO:0000259" key="1">
    <source>
        <dbReference type="PROSITE" id="PS51184"/>
    </source>
</evidence>
<dbReference type="PROSITE" id="PS51184">
    <property type="entry name" value="JMJC"/>
    <property type="match status" value="1"/>
</dbReference>
<dbReference type="GO" id="GO:0043565">
    <property type="term" value="F:sequence-specific DNA binding"/>
    <property type="evidence" value="ECO:0007669"/>
    <property type="project" value="TreeGrafter"/>
</dbReference>
<dbReference type="GeneID" id="38780981"/>
<dbReference type="SMART" id="SM00558">
    <property type="entry name" value="JmjC"/>
    <property type="match status" value="1"/>
</dbReference>
<dbReference type="InterPro" id="IPR003347">
    <property type="entry name" value="JmjC_dom"/>
</dbReference>
<dbReference type="EMBL" id="BFAD01000006">
    <property type="protein sequence ID" value="GBE84064.1"/>
    <property type="molecule type" value="Genomic_DNA"/>
</dbReference>
<evidence type="ECO:0000313" key="3">
    <source>
        <dbReference type="Proteomes" id="UP000287166"/>
    </source>
</evidence>
<dbReference type="GO" id="GO:0005634">
    <property type="term" value="C:nucleus"/>
    <property type="evidence" value="ECO:0007669"/>
    <property type="project" value="TreeGrafter"/>
</dbReference>
<gene>
    <name evidence="2" type="ORF">SCP_0600420</name>
</gene>
<reference evidence="2 3" key="1">
    <citation type="journal article" date="2018" name="Sci. Rep.">
        <title>Genome sequence of the cauliflower mushroom Sparassis crispa (Hanabiratake) and its association with beneficial usage.</title>
        <authorList>
            <person name="Kiyama R."/>
            <person name="Furutani Y."/>
            <person name="Kawaguchi K."/>
            <person name="Nakanishi T."/>
        </authorList>
    </citation>
    <scope>NUCLEOTIDE SEQUENCE [LARGE SCALE GENOMIC DNA]</scope>
</reference>
<dbReference type="Pfam" id="PF13621">
    <property type="entry name" value="Cupin_8"/>
    <property type="match status" value="1"/>
</dbReference>
<organism evidence="2 3">
    <name type="scientific">Sparassis crispa</name>
    <dbReference type="NCBI Taxonomy" id="139825"/>
    <lineage>
        <taxon>Eukaryota</taxon>
        <taxon>Fungi</taxon>
        <taxon>Dikarya</taxon>
        <taxon>Basidiomycota</taxon>
        <taxon>Agaricomycotina</taxon>
        <taxon>Agaricomycetes</taxon>
        <taxon>Polyporales</taxon>
        <taxon>Sparassidaceae</taxon>
        <taxon>Sparassis</taxon>
    </lineage>
</organism>
<sequence length="438" mass="50722">MCGDSSCDYLLDPPTYRDFLNAYLLPNRPVIIGPSLVSSWKALRVWVIRDREYSLSAASGLQAGSKSTARTRIDWDYLSREYGDCEVIVADCSTREFSDQKREMMPFREVVDLWKCGNGTSLYVKDWHLARTLHRMHAAENCETSLQTFYTIPEVFQDDWMNSYYSACTEDDFRFVYVGAAGTFTPLHRDVYASYSWSTNVCGRKRWWLFPPGQTPYLLRKGGEEHMETAYDVRDVDKDVFPHFSQAHPIVIEQNGGETIFVPSGWYHQVENLTDCISINHNWCNSVNLPSLYTSMCAKVTEVEHALEDVRELLEHNAVRDEEDDAPEREWIRIVQDVVEKDAGWNWMTFWRMVLHALRASTGHPSPETSSMWKIASADLTPPLEFVKQRIKHCYDDFLLRDRRESVLMQGLDEVTSMLFQYFSLPLLNGFAVTQLVN</sequence>
<keyword evidence="3" id="KW-1185">Reference proteome</keyword>
<dbReference type="STRING" id="139825.A0A401GQP1"/>
<dbReference type="PANTHER" id="PTHR12480:SF6">
    <property type="entry name" value="2-OXOGLUTARATE AND IRON-DEPENDENT OXYGENASE JMJD4"/>
    <property type="match status" value="1"/>
</dbReference>
<dbReference type="OrthoDB" id="424465at2759"/>
<dbReference type="GO" id="GO:0016706">
    <property type="term" value="F:2-oxoglutarate-dependent dioxygenase activity"/>
    <property type="evidence" value="ECO:0007669"/>
    <property type="project" value="TreeGrafter"/>
</dbReference>
<accession>A0A401GQP1</accession>
<dbReference type="Proteomes" id="UP000287166">
    <property type="component" value="Unassembled WGS sequence"/>
</dbReference>
<dbReference type="PANTHER" id="PTHR12480">
    <property type="entry name" value="ARGININE DEMETHYLASE AND LYSYL-HYDROXYLASE JMJD"/>
    <property type="match status" value="1"/>
</dbReference>
<dbReference type="InParanoid" id="A0A401GQP1"/>
<dbReference type="SUPFAM" id="SSF51197">
    <property type="entry name" value="Clavaminate synthase-like"/>
    <property type="match status" value="1"/>
</dbReference>
<dbReference type="InterPro" id="IPR041667">
    <property type="entry name" value="Cupin_8"/>
</dbReference>
<dbReference type="AlphaFoldDB" id="A0A401GQP1"/>
<name>A0A401GQP1_9APHY</name>
<dbReference type="GO" id="GO:0005737">
    <property type="term" value="C:cytoplasm"/>
    <property type="evidence" value="ECO:0007669"/>
    <property type="project" value="TreeGrafter"/>
</dbReference>
<feature type="domain" description="JmjC" evidence="1">
    <location>
        <begin position="141"/>
        <end position="300"/>
    </location>
</feature>
<evidence type="ECO:0000313" key="2">
    <source>
        <dbReference type="EMBL" id="GBE84064.1"/>
    </source>
</evidence>